<accession>F3KIT4</accession>
<dbReference type="CDD" id="cd00090">
    <property type="entry name" value="HTH_ARSR"/>
    <property type="match status" value="1"/>
</dbReference>
<dbReference type="HOGENOM" id="CLU_107017_0_0_2"/>
<reference evidence="2" key="1">
    <citation type="journal article" date="2011" name="PLoS ONE">
        <title>Genome of a low-salinity ammonia-oxidizing archaeon determined by single-cell and metagenomic analysis.</title>
        <authorList>
            <person name="Blainey P.C."/>
            <person name="Mosier A.C."/>
            <person name="Potanina A."/>
            <person name="Francis C.A."/>
            <person name="Quake S.R."/>
        </authorList>
    </citation>
    <scope>NUCLEOTIDE SEQUENCE [LARGE SCALE GENOMIC DNA]</scope>
    <source>
        <strain evidence="2">SFB1</strain>
    </source>
</reference>
<evidence type="ECO:0000313" key="2">
    <source>
        <dbReference type="EMBL" id="EGG42731.1"/>
    </source>
</evidence>
<sequence length="174" mass="19762">MSTLLEKEIKVNRILTTSVKHARAIEDPARSKIIEILYHRALSADQIANELKKTGYKKALTTVRHHLDILKDSGLIEIAKIEESRGAITKFYSTSTKLLGYVAPDDFDSKYSKVIDSTSVKIEKILRAITPKTTRTKKIKGENSQDYSQYLVMEIMNRAMTNIMENSGRKESIK</sequence>
<dbReference type="PATRIC" id="fig|886738.10.peg.443"/>
<dbReference type="InterPro" id="IPR001845">
    <property type="entry name" value="HTH_ArsR_DNA-bd_dom"/>
</dbReference>
<evidence type="ECO:0000259" key="1">
    <source>
        <dbReference type="SMART" id="SM00418"/>
    </source>
</evidence>
<dbReference type="Proteomes" id="UP000004348">
    <property type="component" value="Chromosome"/>
</dbReference>
<dbReference type="SUPFAM" id="SSF46785">
    <property type="entry name" value="Winged helix' DNA-binding domain"/>
    <property type="match status" value="1"/>
</dbReference>
<dbReference type="Gene3D" id="1.10.10.10">
    <property type="entry name" value="Winged helix-like DNA-binding domain superfamily/Winged helix DNA-binding domain"/>
    <property type="match status" value="1"/>
</dbReference>
<name>F3KIT4_9ARCH</name>
<organism evidence="2">
    <name type="scientific">Candidatus Nitrosarchaeum limnium SFB1</name>
    <dbReference type="NCBI Taxonomy" id="886738"/>
    <lineage>
        <taxon>Archaea</taxon>
        <taxon>Nitrososphaerota</taxon>
        <taxon>Nitrososphaeria</taxon>
        <taxon>Nitrosopumilales</taxon>
        <taxon>Nitrosopumilaceae</taxon>
        <taxon>Nitrosarchaeum</taxon>
    </lineage>
</organism>
<dbReference type="AlphaFoldDB" id="F3KIT4"/>
<gene>
    <name evidence="2" type="ORF">Nlim_0386</name>
</gene>
<feature type="domain" description="HTH arsR-type" evidence="1">
    <location>
        <begin position="20"/>
        <end position="104"/>
    </location>
</feature>
<dbReference type="STRING" id="886738.Nlim_0386"/>
<dbReference type="InterPro" id="IPR036388">
    <property type="entry name" value="WH-like_DNA-bd_sf"/>
</dbReference>
<dbReference type="InterPro" id="IPR011991">
    <property type="entry name" value="ArsR-like_HTH"/>
</dbReference>
<protein>
    <submittedName>
        <fullName evidence="2">ArsR family transcription regulator</fullName>
    </submittedName>
</protein>
<dbReference type="EMBL" id="AEGP01000024">
    <property type="protein sequence ID" value="EGG42731.1"/>
    <property type="molecule type" value="Genomic_DNA"/>
</dbReference>
<dbReference type="InterPro" id="IPR036390">
    <property type="entry name" value="WH_DNA-bd_sf"/>
</dbReference>
<proteinExistence type="predicted"/>
<comment type="caution">
    <text evidence="2">The sequence shown here is derived from an EMBL/GenBank/DDBJ whole genome shotgun (WGS) entry which is preliminary data.</text>
</comment>
<dbReference type="Pfam" id="PF12840">
    <property type="entry name" value="HTH_20"/>
    <property type="match status" value="1"/>
</dbReference>
<dbReference type="SMART" id="SM00418">
    <property type="entry name" value="HTH_ARSR"/>
    <property type="match status" value="1"/>
</dbReference>
<dbReference type="GO" id="GO:0003700">
    <property type="term" value="F:DNA-binding transcription factor activity"/>
    <property type="evidence" value="ECO:0007669"/>
    <property type="project" value="InterPro"/>
</dbReference>